<evidence type="ECO:0000256" key="1">
    <source>
        <dbReference type="SAM" id="MobiDB-lite"/>
    </source>
</evidence>
<dbReference type="EMBL" id="BTGU01000163">
    <property type="protein sequence ID" value="GMN63955.1"/>
    <property type="molecule type" value="Genomic_DNA"/>
</dbReference>
<name>A0AA88DZQ0_FICCA</name>
<accession>A0AA88DZQ0</accession>
<dbReference type="Proteomes" id="UP001187192">
    <property type="component" value="Unassembled WGS sequence"/>
</dbReference>
<gene>
    <name evidence="2" type="ORF">TIFTF001_033014</name>
</gene>
<evidence type="ECO:0000313" key="3">
    <source>
        <dbReference type="Proteomes" id="UP001187192"/>
    </source>
</evidence>
<feature type="region of interest" description="Disordered" evidence="1">
    <location>
        <begin position="133"/>
        <end position="153"/>
    </location>
</feature>
<dbReference type="AlphaFoldDB" id="A0AA88DZQ0"/>
<organism evidence="2 3">
    <name type="scientific">Ficus carica</name>
    <name type="common">Common fig</name>
    <dbReference type="NCBI Taxonomy" id="3494"/>
    <lineage>
        <taxon>Eukaryota</taxon>
        <taxon>Viridiplantae</taxon>
        <taxon>Streptophyta</taxon>
        <taxon>Embryophyta</taxon>
        <taxon>Tracheophyta</taxon>
        <taxon>Spermatophyta</taxon>
        <taxon>Magnoliopsida</taxon>
        <taxon>eudicotyledons</taxon>
        <taxon>Gunneridae</taxon>
        <taxon>Pentapetalae</taxon>
        <taxon>rosids</taxon>
        <taxon>fabids</taxon>
        <taxon>Rosales</taxon>
        <taxon>Moraceae</taxon>
        <taxon>Ficeae</taxon>
        <taxon>Ficus</taxon>
    </lineage>
</organism>
<proteinExistence type="predicted"/>
<protein>
    <submittedName>
        <fullName evidence="2">Uncharacterized protein</fullName>
    </submittedName>
</protein>
<feature type="compositionally biased region" description="Basic and acidic residues" evidence="1">
    <location>
        <begin position="141"/>
        <end position="153"/>
    </location>
</feature>
<reference evidence="2" key="1">
    <citation type="submission" date="2023-07" db="EMBL/GenBank/DDBJ databases">
        <title>draft genome sequence of fig (Ficus carica).</title>
        <authorList>
            <person name="Takahashi T."/>
            <person name="Nishimura K."/>
        </authorList>
    </citation>
    <scope>NUCLEOTIDE SEQUENCE</scope>
</reference>
<sequence length="254" mass="28722">MALSAVLPTPPPMTTRGGAQPPQVSQFPTEPVERSRDFDERLAQMESRLMLQITTQMAQVVAQMKSGIISQITARMVETVAQSKSNLTTQITAKMMQIAAQAESRLLMQIAQTNVGHHLVNVLVDQADQDFTESDGNIEPVDLRDPIDDHMSNEMDPKEYYTTPPMRIHDNNNFLEEGGVVEKVLSELDSRPLKMRKCSVDNMESTTPMIDLTKEENEAEYGNRFHDIEILGSELEARVSRLEREIRKLKRDSH</sequence>
<evidence type="ECO:0000313" key="2">
    <source>
        <dbReference type="EMBL" id="GMN63955.1"/>
    </source>
</evidence>
<comment type="caution">
    <text evidence="2">The sequence shown here is derived from an EMBL/GenBank/DDBJ whole genome shotgun (WGS) entry which is preliminary data.</text>
</comment>
<feature type="region of interest" description="Disordered" evidence="1">
    <location>
        <begin position="1"/>
        <end position="35"/>
    </location>
</feature>
<keyword evidence="3" id="KW-1185">Reference proteome</keyword>